<evidence type="ECO:0000313" key="2">
    <source>
        <dbReference type="Proteomes" id="UP000504607"/>
    </source>
</evidence>
<dbReference type="InterPro" id="IPR012442">
    <property type="entry name" value="DUF1645_plant"/>
</dbReference>
<evidence type="ECO:0000313" key="3">
    <source>
        <dbReference type="RefSeq" id="XP_010926370.1"/>
    </source>
</evidence>
<proteinExistence type="predicted"/>
<reference evidence="3" key="1">
    <citation type="submission" date="2025-08" db="UniProtKB">
        <authorList>
            <consortium name="RefSeq"/>
        </authorList>
    </citation>
    <scope>IDENTIFICATION</scope>
</reference>
<dbReference type="InParanoid" id="A0A6I9RHJ8"/>
<dbReference type="AlphaFoldDB" id="A0A6I9RHJ8"/>
<dbReference type="RefSeq" id="XP_010926370.1">
    <property type="nucleotide sequence ID" value="XM_010928068.3"/>
</dbReference>
<protein>
    <submittedName>
        <fullName evidence="3">Uncharacterized protein LOC105048675</fullName>
    </submittedName>
</protein>
<evidence type="ECO:0000256" key="1">
    <source>
        <dbReference type="SAM" id="MobiDB-lite"/>
    </source>
</evidence>
<accession>A0A6I9RHJ8</accession>
<feature type="compositionally biased region" description="Low complexity" evidence="1">
    <location>
        <begin position="17"/>
        <end position="28"/>
    </location>
</feature>
<feature type="compositionally biased region" description="Low complexity" evidence="1">
    <location>
        <begin position="36"/>
        <end position="47"/>
    </location>
</feature>
<dbReference type="OrthoDB" id="667051at2759"/>
<dbReference type="PANTHER" id="PTHR33095">
    <property type="entry name" value="OS07G0619500 PROTEIN"/>
    <property type="match status" value="1"/>
</dbReference>
<dbReference type="Pfam" id="PF07816">
    <property type="entry name" value="DUF1645"/>
    <property type="match status" value="1"/>
</dbReference>
<feature type="compositionally biased region" description="Low complexity" evidence="1">
    <location>
        <begin position="177"/>
        <end position="196"/>
    </location>
</feature>
<organism evidence="2 3">
    <name type="scientific">Elaeis guineensis var. tenera</name>
    <name type="common">Oil palm</name>
    <dbReference type="NCBI Taxonomy" id="51953"/>
    <lineage>
        <taxon>Eukaryota</taxon>
        <taxon>Viridiplantae</taxon>
        <taxon>Streptophyta</taxon>
        <taxon>Embryophyta</taxon>
        <taxon>Tracheophyta</taxon>
        <taxon>Spermatophyta</taxon>
        <taxon>Magnoliopsida</taxon>
        <taxon>Liliopsida</taxon>
        <taxon>Arecaceae</taxon>
        <taxon>Arecoideae</taxon>
        <taxon>Cocoseae</taxon>
        <taxon>Elaeidinae</taxon>
        <taxon>Elaeis</taxon>
    </lineage>
</organism>
<feature type="region of interest" description="Disordered" evidence="1">
    <location>
        <begin position="16"/>
        <end position="47"/>
    </location>
</feature>
<dbReference type="PANTHER" id="PTHR33095:SF81">
    <property type="entry name" value="OS07G0619500 PROTEIN"/>
    <property type="match status" value="1"/>
</dbReference>
<sequence>MEVVVPMAPAQDFHFQSASTSPYASAPSSPKPFGNPSEYSFYASAPASPSQTAAIYARIFGWEDESSTPKPSGDDAKEFDFAFAFDSHLQRKASTTDLAAADELFEKGRIRPLKPPPHLNHPVKDNGSGATPSQEVIEEGLKDRGRTPSTLSTTHSRSRRGPRSLSPIRGAGDFNNSLTSSTTTTTTSSSSSSSLSKGGGSKRWRLKDLLLFRSASEGRVTGRGSKDPLRKYTVLSLLPSLSNKRRSGGEEAKNSSSEATDKDGSIRRRSGSAVSAHEKHYTMNRAASSESKKKTPLPFHRHGLFGYLSFNPAVHSVTRGSRNKSFSGGRS</sequence>
<name>A0A6I9RHJ8_ELAGV</name>
<gene>
    <name evidence="3" type="primary">LOC105048675</name>
</gene>
<dbReference type="Proteomes" id="UP000504607">
    <property type="component" value="Chromosome 7"/>
</dbReference>
<feature type="region of interest" description="Disordered" evidence="1">
    <location>
        <begin position="215"/>
        <end position="297"/>
    </location>
</feature>
<keyword evidence="2" id="KW-1185">Reference proteome</keyword>
<feature type="region of interest" description="Disordered" evidence="1">
    <location>
        <begin position="108"/>
        <end position="201"/>
    </location>
</feature>
<feature type="compositionally biased region" description="Basic and acidic residues" evidence="1">
    <location>
        <begin position="247"/>
        <end position="266"/>
    </location>
</feature>